<evidence type="ECO:0000259" key="8">
    <source>
        <dbReference type="SMART" id="SM00199"/>
    </source>
</evidence>
<dbReference type="PANTHER" id="PTHR12015:SF204">
    <property type="entry name" value="C-X-C MOTIF CHEMOKINE 13"/>
    <property type="match status" value="1"/>
</dbReference>
<dbReference type="CDD" id="cd00273">
    <property type="entry name" value="Chemokine_CXC"/>
    <property type="match status" value="1"/>
</dbReference>
<reference evidence="9" key="2">
    <citation type="submission" date="2025-09" db="UniProtKB">
        <authorList>
            <consortium name="Ensembl"/>
        </authorList>
    </citation>
    <scope>IDENTIFICATION</scope>
</reference>
<evidence type="ECO:0000256" key="4">
    <source>
        <dbReference type="ARBA" id="ARBA00022525"/>
    </source>
</evidence>
<dbReference type="GO" id="GO:0007204">
    <property type="term" value="P:positive regulation of cytosolic calcium ion concentration"/>
    <property type="evidence" value="ECO:0007669"/>
    <property type="project" value="Ensembl"/>
</dbReference>
<dbReference type="GO" id="GO:0048248">
    <property type="term" value="F:CXCR3 chemokine receptor binding"/>
    <property type="evidence" value="ECO:0007669"/>
    <property type="project" value="Ensembl"/>
</dbReference>
<dbReference type="InterPro" id="IPR033899">
    <property type="entry name" value="CXC_Chemokine_domain"/>
</dbReference>
<dbReference type="GO" id="GO:0008009">
    <property type="term" value="F:chemokine activity"/>
    <property type="evidence" value="ECO:0007669"/>
    <property type="project" value="Ensembl"/>
</dbReference>
<dbReference type="STRING" id="39432.ENSSBOP00000022048"/>
<gene>
    <name evidence="9" type="primary">CXCL13</name>
</gene>
<accession>A0A2K6TQV6</accession>
<dbReference type="GO" id="GO:0008201">
    <property type="term" value="F:heparin binding"/>
    <property type="evidence" value="ECO:0007669"/>
    <property type="project" value="Ensembl"/>
</dbReference>
<feature type="signal peptide" evidence="7">
    <location>
        <begin position="1"/>
        <end position="22"/>
    </location>
</feature>
<dbReference type="GO" id="GO:0005615">
    <property type="term" value="C:extracellular space"/>
    <property type="evidence" value="ECO:0007669"/>
    <property type="project" value="UniProtKB-UniRule"/>
</dbReference>
<dbReference type="PRINTS" id="PR00437">
    <property type="entry name" value="SMALLCYTKCXC"/>
</dbReference>
<dbReference type="GO" id="GO:0042742">
    <property type="term" value="P:defense response to bacterium"/>
    <property type="evidence" value="ECO:0007669"/>
    <property type="project" value="Ensembl"/>
</dbReference>
<evidence type="ECO:0000313" key="10">
    <source>
        <dbReference type="Proteomes" id="UP000233220"/>
    </source>
</evidence>
<dbReference type="Proteomes" id="UP000233220">
    <property type="component" value="Unplaced"/>
</dbReference>
<dbReference type="GeneTree" id="ENSGT00530000064292"/>
<dbReference type="GO" id="GO:0035768">
    <property type="term" value="P:endothelial cell chemotaxis to fibroblast growth factor"/>
    <property type="evidence" value="ECO:0007669"/>
    <property type="project" value="Ensembl"/>
</dbReference>
<dbReference type="SMART" id="SM00199">
    <property type="entry name" value="SCY"/>
    <property type="match status" value="1"/>
</dbReference>
<evidence type="ECO:0000256" key="1">
    <source>
        <dbReference type="ARBA" id="ARBA00004613"/>
    </source>
</evidence>
<comment type="similarity">
    <text evidence="2 7">Belongs to the intercrine alpha (chemokine CxC) family.</text>
</comment>
<evidence type="ECO:0000256" key="5">
    <source>
        <dbReference type="ARBA" id="ARBA00022729"/>
    </source>
</evidence>
<dbReference type="OMA" id="NCRCVKT"/>
<dbReference type="PRINTS" id="PR00436">
    <property type="entry name" value="INTERLEUKIN8"/>
</dbReference>
<dbReference type="SUPFAM" id="SSF54117">
    <property type="entry name" value="Interleukin 8-like chemokines"/>
    <property type="match status" value="1"/>
</dbReference>
<dbReference type="InterPro" id="IPR036048">
    <property type="entry name" value="Interleukin_8-like_sf"/>
</dbReference>
<protein>
    <recommendedName>
        <fullName evidence="7">C-X-C motif chemokine</fullName>
    </recommendedName>
</protein>
<dbReference type="AlphaFoldDB" id="A0A2K6TQV6"/>
<dbReference type="GO" id="GO:0035754">
    <property type="term" value="P:B cell chemotaxis"/>
    <property type="evidence" value="ECO:0007669"/>
    <property type="project" value="Ensembl"/>
</dbReference>
<dbReference type="InterPro" id="IPR001089">
    <property type="entry name" value="Chemokine_CXC"/>
</dbReference>
<feature type="domain" description="Chemokine interleukin-8-like" evidence="8">
    <location>
        <begin position="30"/>
        <end position="91"/>
    </location>
</feature>
<dbReference type="GO" id="GO:0007267">
    <property type="term" value="P:cell-cell signaling"/>
    <property type="evidence" value="ECO:0007669"/>
    <property type="project" value="Ensembl"/>
</dbReference>
<reference evidence="9" key="1">
    <citation type="submission" date="2025-08" db="UniProtKB">
        <authorList>
            <consortium name="Ensembl"/>
        </authorList>
    </citation>
    <scope>IDENTIFICATION</scope>
</reference>
<dbReference type="GO" id="GO:2000545">
    <property type="term" value="P:negative regulation of endothelial cell chemotaxis to fibroblast growth factor"/>
    <property type="evidence" value="ECO:0007669"/>
    <property type="project" value="Ensembl"/>
</dbReference>
<proteinExistence type="inferred from homology"/>
<dbReference type="GO" id="GO:0010820">
    <property type="term" value="P:positive regulation of T cell chemotaxis"/>
    <property type="evidence" value="ECO:0007669"/>
    <property type="project" value="Ensembl"/>
</dbReference>
<dbReference type="InterPro" id="IPR001811">
    <property type="entry name" value="Chemokine_IL8-like_dom"/>
</dbReference>
<dbReference type="GO" id="GO:0017134">
    <property type="term" value="F:fibroblast growth factor binding"/>
    <property type="evidence" value="ECO:0007669"/>
    <property type="project" value="Ensembl"/>
</dbReference>
<evidence type="ECO:0000256" key="3">
    <source>
        <dbReference type="ARBA" id="ARBA00022514"/>
    </source>
</evidence>
<name>A0A2K6TQV6_SAIBB</name>
<dbReference type="GO" id="GO:0006955">
    <property type="term" value="P:immune response"/>
    <property type="evidence" value="ECO:0007669"/>
    <property type="project" value="InterPro"/>
</dbReference>
<keyword evidence="3 7" id="KW-0202">Cytokine</keyword>
<dbReference type="PROSITE" id="PS00471">
    <property type="entry name" value="SMALL_CYTOKINES_CXC"/>
    <property type="match status" value="1"/>
</dbReference>
<evidence type="ECO:0000313" key="9">
    <source>
        <dbReference type="Ensembl" id="ENSSBOP00000022048.1"/>
    </source>
</evidence>
<feature type="chain" id="PRO_5014208706" description="C-X-C motif chemokine" evidence="7">
    <location>
        <begin position="23"/>
        <end position="111"/>
    </location>
</feature>
<dbReference type="GO" id="GO:0031724">
    <property type="term" value="F:CXCR5 chemokine receptor binding"/>
    <property type="evidence" value="ECO:0007669"/>
    <property type="project" value="Ensembl"/>
</dbReference>
<dbReference type="PANTHER" id="PTHR12015">
    <property type="entry name" value="SMALL INDUCIBLE CYTOKINE A"/>
    <property type="match status" value="1"/>
</dbReference>
<dbReference type="GO" id="GO:0031735">
    <property type="term" value="F:CCR10 chemokine receptor binding"/>
    <property type="evidence" value="ECO:0007669"/>
    <property type="project" value="Ensembl"/>
</dbReference>
<dbReference type="FunFam" id="2.40.50.40:FF:000004">
    <property type="entry name" value="C-X-C motif chemokine"/>
    <property type="match status" value="1"/>
</dbReference>
<keyword evidence="6" id="KW-1015">Disulfide bond</keyword>
<dbReference type="Pfam" id="PF00048">
    <property type="entry name" value="IL8"/>
    <property type="match status" value="1"/>
</dbReference>
<sequence>MNFILASLLLMLLVSSLSPVQGVLEVHNTNLRCKCVQETSAIIPPRLIDRIQIFPRGHGCPRKEIIIWKKNKSVVCLNTQAEWIQKIMEMHNKGFQIPTCTEEFPFPGQSK</sequence>
<keyword evidence="7" id="KW-0145">Chemotaxis</keyword>
<dbReference type="Gene3D" id="2.40.50.40">
    <property type="match status" value="1"/>
</dbReference>
<organism evidence="9 10">
    <name type="scientific">Saimiri boliviensis boliviensis</name>
    <name type="common">Bolivian squirrel monkey</name>
    <dbReference type="NCBI Taxonomy" id="39432"/>
    <lineage>
        <taxon>Eukaryota</taxon>
        <taxon>Metazoa</taxon>
        <taxon>Chordata</taxon>
        <taxon>Craniata</taxon>
        <taxon>Vertebrata</taxon>
        <taxon>Euteleostomi</taxon>
        <taxon>Mammalia</taxon>
        <taxon>Eutheria</taxon>
        <taxon>Euarchontoglires</taxon>
        <taxon>Primates</taxon>
        <taxon>Haplorrhini</taxon>
        <taxon>Platyrrhini</taxon>
        <taxon>Cebidae</taxon>
        <taxon>Saimiriinae</taxon>
        <taxon>Saimiri</taxon>
    </lineage>
</organism>
<evidence type="ECO:0000256" key="6">
    <source>
        <dbReference type="ARBA" id="ARBA00023157"/>
    </source>
</evidence>
<dbReference type="InterPro" id="IPR039809">
    <property type="entry name" value="Chemokine_b/g/d"/>
</dbReference>
<comment type="subcellular location">
    <subcellularLocation>
        <location evidence="1 7">Secreted</location>
    </subcellularLocation>
</comment>
<evidence type="ECO:0000256" key="2">
    <source>
        <dbReference type="ARBA" id="ARBA00010665"/>
    </source>
</evidence>
<keyword evidence="10" id="KW-1185">Reference proteome</keyword>
<dbReference type="Ensembl" id="ENSSBOT00000038894.1">
    <property type="protein sequence ID" value="ENSSBOP00000022048.1"/>
    <property type="gene ID" value="ENSSBOG00000027580.1"/>
</dbReference>
<evidence type="ECO:0000256" key="7">
    <source>
        <dbReference type="RuleBase" id="RU361149"/>
    </source>
</evidence>
<dbReference type="InterPro" id="IPR018048">
    <property type="entry name" value="Chemokine_CXC_CS"/>
</dbReference>
<keyword evidence="4 7" id="KW-0964">Secreted</keyword>
<dbReference type="GO" id="GO:0007166">
    <property type="term" value="P:cell surface receptor signaling pathway"/>
    <property type="evidence" value="ECO:0007669"/>
    <property type="project" value="Ensembl"/>
</dbReference>
<keyword evidence="5 7" id="KW-0732">Signal</keyword>